<dbReference type="RefSeq" id="XP_029226420.1">
    <property type="nucleotide sequence ID" value="XM_029373457.1"/>
</dbReference>
<comment type="caution">
    <text evidence="2">The sequence shown here is derived from an EMBL/GenBank/DDBJ whole genome shotgun (WGS) entry which is preliminary data.</text>
</comment>
<evidence type="ECO:0000313" key="2">
    <source>
        <dbReference type="EMBL" id="RNF11706.1"/>
    </source>
</evidence>
<dbReference type="OrthoDB" id="251352at2759"/>
<gene>
    <name evidence="2" type="ORF">Tco025E_06582</name>
</gene>
<protein>
    <submittedName>
        <fullName evidence="2">Uncharacterized protein</fullName>
    </submittedName>
</protein>
<keyword evidence="3" id="KW-1185">Reference proteome</keyword>
<dbReference type="EMBL" id="MKKU01000455">
    <property type="protein sequence ID" value="RNF11706.1"/>
    <property type="molecule type" value="Genomic_DNA"/>
</dbReference>
<accession>A0A422P1U4</accession>
<dbReference type="Proteomes" id="UP000284403">
    <property type="component" value="Unassembled WGS sequence"/>
</dbReference>
<dbReference type="AlphaFoldDB" id="A0A422P1U4"/>
<evidence type="ECO:0000313" key="3">
    <source>
        <dbReference type="Proteomes" id="UP000284403"/>
    </source>
</evidence>
<dbReference type="GeneID" id="40320193"/>
<feature type="region of interest" description="Disordered" evidence="1">
    <location>
        <begin position="1"/>
        <end position="21"/>
    </location>
</feature>
<evidence type="ECO:0000256" key="1">
    <source>
        <dbReference type="SAM" id="MobiDB-lite"/>
    </source>
</evidence>
<organism evidence="2 3">
    <name type="scientific">Trypanosoma conorhini</name>
    <dbReference type="NCBI Taxonomy" id="83891"/>
    <lineage>
        <taxon>Eukaryota</taxon>
        <taxon>Discoba</taxon>
        <taxon>Euglenozoa</taxon>
        <taxon>Kinetoplastea</taxon>
        <taxon>Metakinetoplastina</taxon>
        <taxon>Trypanosomatida</taxon>
        <taxon>Trypanosomatidae</taxon>
        <taxon>Trypanosoma</taxon>
    </lineage>
</organism>
<sequence>MSADPEVSTEPGVPEEMAGAAAPAAAPRLPLQSALLRDVEQLHSAVVQTASLLTETTEQLLPMRAALATLMSNLRLCRHCIRRKKANGIVSRLLIAGPAQSGKSAVLDFIFQPRAQTTLETAAMASISPGASTAVLVDGDCSTSLDSTRRRSLPPPVRFHAAPVGNYSMNRSSICSAAYGTIGGLLCKRPSGLNEVEECDEVEGILCPSESLTSAVNSPDRGSKLHSWQNPDDVVPQDATLSPFLGGRARRRQPRWNDGQRSRPFLKLVKVSPFPETHLTRSVSSDAASFCTDSTPFPCALVASGGFETTVVDRIRRSQSNTVVDWLRQGQNYRCCCLTNESCSPLSHSGASLLLRRTAATSAVGVEPDCVSPGPSKLCPAHSWLLQEGAGGVVRGEHEGTSFVQLPDSLRAEAVFFTLPCELVGTHRMLAAVNKLFHPFAVRTEDDAAGEPATTLPGQQQCHHPQKKAHCAHAADDREAIRQLISDMTCYVLTFSDAILVRSEGVHTTDKQLSNRPPPMAGSLPELIALFQKEMRRLFDVHVEDWQVIPFSGPMSRVTRDALTAIYEKRFTTARSLDVEETLPSASTAGSPLFPASSTALLPTPPVAGNTELNAQSAIAEYCDVVYGQRFKQRQDRLSPEQLEEVVWQHALRDMWRASGAQQLLRTARCFEWNFFQNTLFYLALSLVLCSRQLQLVLPQAQKSLRLQVKGAQNDLRRLKREDGRVSLVLRRLREECIPRQMSQVILHRVQEQFEELTLRFWWTLVTLLDEENVRYDVYRRGETQMLPSSPRYPPLTPSASSVEARERLCKRYRRFLGAYVAQRYETQMSQLQSIIREADARTGNATLVTGVNGCPNDAERTRELPSGAASVLAPDLPRPAEDVRHHIPFVEANARELKRTMRKELSLLVARLNTEVINYFMAELVIALPGFVKVCEVQRELAKRTMLQLVTAVNSGEAYDPTERKLLRSMLSEIPRFPLLEMRPNQELETFVTGLRSALCQDQVKLYVKQLDGGWDGQCAGCAATTSAYLAKSEEEGHTRQLRSLDFVQPRKSSFLRLLREHRDIAWAPMEVAELTPPSAPSRVQRSGSVVFKRQPSTEDAAGATATPAVDTYTVTAKKHPHEGDKATLNLYSDIVASRSNPIWFFLAVWQEALSAMTFSPWLLLHGVRYATLLNNITFILLKGQARLEAVTREESCKAEATLQSLWQEKRLLGEDLPSSLQHLSTTAKAVACEMKSLNADTFRSLSV</sequence>
<proteinExistence type="predicted"/>
<reference evidence="2 3" key="1">
    <citation type="journal article" date="2018" name="BMC Genomics">
        <title>Genomic comparison of Trypanosoma conorhini and Trypanosoma rangeli to Trypanosoma cruzi strains of high and low virulence.</title>
        <authorList>
            <person name="Bradwell K.R."/>
            <person name="Koparde V.N."/>
            <person name="Matveyev A.V."/>
            <person name="Serrano M.G."/>
            <person name="Alves J.M."/>
            <person name="Parikh H."/>
            <person name="Huang B."/>
            <person name="Lee V."/>
            <person name="Espinosa-Alvarez O."/>
            <person name="Ortiz P.A."/>
            <person name="Costa-Martins A.G."/>
            <person name="Teixeira M.M."/>
            <person name="Buck G.A."/>
        </authorList>
    </citation>
    <scope>NUCLEOTIDE SEQUENCE [LARGE SCALE GENOMIC DNA]</scope>
    <source>
        <strain evidence="2 3">025E</strain>
    </source>
</reference>
<name>A0A422P1U4_9TRYP</name>